<dbReference type="Pfam" id="PF13472">
    <property type="entry name" value="Lipase_GDSL_2"/>
    <property type="match status" value="1"/>
</dbReference>
<dbReference type="InterPro" id="IPR036514">
    <property type="entry name" value="SGNH_hydro_sf"/>
</dbReference>
<name>A0ABV8T0B0_9GAMM</name>
<dbReference type="RefSeq" id="WP_380603468.1">
    <property type="nucleotide sequence ID" value="NZ_JBHSDU010000015.1"/>
</dbReference>
<accession>A0ABV8T0B0</accession>
<feature type="signal peptide" evidence="1">
    <location>
        <begin position="1"/>
        <end position="28"/>
    </location>
</feature>
<proteinExistence type="predicted"/>
<evidence type="ECO:0000313" key="4">
    <source>
        <dbReference type="Proteomes" id="UP001595904"/>
    </source>
</evidence>
<dbReference type="PANTHER" id="PTHR30383:SF5">
    <property type="entry name" value="SGNH HYDROLASE-TYPE ESTERASE DOMAIN-CONTAINING PROTEIN"/>
    <property type="match status" value="1"/>
</dbReference>
<dbReference type="Gene3D" id="3.40.50.1110">
    <property type="entry name" value="SGNH hydrolase"/>
    <property type="match status" value="1"/>
</dbReference>
<protein>
    <submittedName>
        <fullName evidence="3">GDSL-type esterase/lipase family protein</fullName>
    </submittedName>
</protein>
<keyword evidence="4" id="KW-1185">Reference proteome</keyword>
<dbReference type="InterPro" id="IPR051532">
    <property type="entry name" value="Ester_Hydrolysis_Enzymes"/>
</dbReference>
<evidence type="ECO:0000259" key="2">
    <source>
        <dbReference type="Pfam" id="PF13472"/>
    </source>
</evidence>
<evidence type="ECO:0000256" key="1">
    <source>
        <dbReference type="SAM" id="SignalP"/>
    </source>
</evidence>
<feature type="chain" id="PRO_5045966813" evidence="1">
    <location>
        <begin position="29"/>
        <end position="232"/>
    </location>
</feature>
<dbReference type="SUPFAM" id="SSF52266">
    <property type="entry name" value="SGNH hydrolase"/>
    <property type="match status" value="1"/>
</dbReference>
<dbReference type="PANTHER" id="PTHR30383">
    <property type="entry name" value="THIOESTERASE 1/PROTEASE 1/LYSOPHOSPHOLIPASE L1"/>
    <property type="match status" value="1"/>
</dbReference>
<keyword evidence="1" id="KW-0732">Signal</keyword>
<sequence>MLAAVPRPRALFGALLCLFFSLVSSAQAPMNATASANKHLVIIGASYAAEWENPKLPGYTVTNKGIGGQESSDLLARFDRDVIALKPDTVMIWGHYNDVVRAKPENMAAAKKKAQDNYRSMVEQARAAGIVPILVTELTIPIPDTIKEKLMGLVASVLGKNDYRTQKNTEIKALNVWLRDYAKAQKIQLVDLETALDSGNGTRKVEYTRSDNSHVSPAGYEAITKYVVAQLG</sequence>
<comment type="caution">
    <text evidence="3">The sequence shown here is derived from an EMBL/GenBank/DDBJ whole genome shotgun (WGS) entry which is preliminary data.</text>
</comment>
<evidence type="ECO:0000313" key="3">
    <source>
        <dbReference type="EMBL" id="MFC4313288.1"/>
    </source>
</evidence>
<dbReference type="EMBL" id="JBHSDU010000015">
    <property type="protein sequence ID" value="MFC4313288.1"/>
    <property type="molecule type" value="Genomic_DNA"/>
</dbReference>
<feature type="domain" description="SGNH hydrolase-type esterase" evidence="2">
    <location>
        <begin position="55"/>
        <end position="222"/>
    </location>
</feature>
<organism evidence="3 4">
    <name type="scientific">Steroidobacter flavus</name>
    <dbReference type="NCBI Taxonomy" id="1842136"/>
    <lineage>
        <taxon>Bacteria</taxon>
        <taxon>Pseudomonadati</taxon>
        <taxon>Pseudomonadota</taxon>
        <taxon>Gammaproteobacteria</taxon>
        <taxon>Steroidobacterales</taxon>
        <taxon>Steroidobacteraceae</taxon>
        <taxon>Steroidobacter</taxon>
    </lineage>
</organism>
<dbReference type="Proteomes" id="UP001595904">
    <property type="component" value="Unassembled WGS sequence"/>
</dbReference>
<reference evidence="4" key="1">
    <citation type="journal article" date="2019" name="Int. J. Syst. Evol. Microbiol.">
        <title>The Global Catalogue of Microorganisms (GCM) 10K type strain sequencing project: providing services to taxonomists for standard genome sequencing and annotation.</title>
        <authorList>
            <consortium name="The Broad Institute Genomics Platform"/>
            <consortium name="The Broad Institute Genome Sequencing Center for Infectious Disease"/>
            <person name="Wu L."/>
            <person name="Ma J."/>
        </authorList>
    </citation>
    <scope>NUCLEOTIDE SEQUENCE [LARGE SCALE GENOMIC DNA]</scope>
    <source>
        <strain evidence="4">CGMCC 1.10759</strain>
    </source>
</reference>
<gene>
    <name evidence="3" type="ORF">ACFPN2_29685</name>
</gene>
<dbReference type="InterPro" id="IPR013830">
    <property type="entry name" value="SGNH_hydro"/>
</dbReference>